<dbReference type="EMBL" id="BARW01011118">
    <property type="protein sequence ID" value="GAI84285.1"/>
    <property type="molecule type" value="Genomic_DNA"/>
</dbReference>
<dbReference type="GO" id="GO:0003824">
    <property type="term" value="F:catalytic activity"/>
    <property type="evidence" value="ECO:0007669"/>
    <property type="project" value="UniProtKB-ARBA"/>
</dbReference>
<dbReference type="PANTHER" id="PTHR11941">
    <property type="entry name" value="ENOYL-COA HYDRATASE-RELATED"/>
    <property type="match status" value="1"/>
</dbReference>
<organism evidence="1">
    <name type="scientific">marine sediment metagenome</name>
    <dbReference type="NCBI Taxonomy" id="412755"/>
    <lineage>
        <taxon>unclassified sequences</taxon>
        <taxon>metagenomes</taxon>
        <taxon>ecological metagenomes</taxon>
    </lineage>
</organism>
<dbReference type="Pfam" id="PF00378">
    <property type="entry name" value="ECH_1"/>
    <property type="match status" value="1"/>
</dbReference>
<comment type="caution">
    <text evidence="1">The sequence shown here is derived from an EMBL/GenBank/DDBJ whole genome shotgun (WGS) entry which is preliminary data.</text>
</comment>
<dbReference type="SUPFAM" id="SSF52096">
    <property type="entry name" value="ClpP/crotonase"/>
    <property type="match status" value="1"/>
</dbReference>
<dbReference type="PANTHER" id="PTHR11941:SF54">
    <property type="entry name" value="ENOYL-COA HYDRATASE, MITOCHONDRIAL"/>
    <property type="match status" value="1"/>
</dbReference>
<reference evidence="1" key="1">
    <citation type="journal article" date="2014" name="Front. Microbiol.">
        <title>High frequency of phylogenetically diverse reductive dehalogenase-homologous genes in deep subseafloor sedimentary metagenomes.</title>
        <authorList>
            <person name="Kawai M."/>
            <person name="Futagami T."/>
            <person name="Toyoda A."/>
            <person name="Takaki Y."/>
            <person name="Nishi S."/>
            <person name="Hori S."/>
            <person name="Arai W."/>
            <person name="Tsubouchi T."/>
            <person name="Morono Y."/>
            <person name="Uchiyama I."/>
            <person name="Ito T."/>
            <person name="Fujiyama A."/>
            <person name="Inagaki F."/>
            <person name="Takami H."/>
        </authorList>
    </citation>
    <scope>NUCLEOTIDE SEQUENCE</scope>
    <source>
        <strain evidence="1">Expedition CK06-06</strain>
    </source>
</reference>
<accession>X1T9Q2</accession>
<gene>
    <name evidence="1" type="ORF">S12H4_21581</name>
</gene>
<dbReference type="InterPro" id="IPR001753">
    <property type="entry name" value="Enoyl-CoA_hydra/iso"/>
</dbReference>
<dbReference type="GO" id="GO:0006635">
    <property type="term" value="P:fatty acid beta-oxidation"/>
    <property type="evidence" value="ECO:0007669"/>
    <property type="project" value="TreeGrafter"/>
</dbReference>
<dbReference type="InterPro" id="IPR029045">
    <property type="entry name" value="ClpP/crotonase-like_dom_sf"/>
</dbReference>
<dbReference type="AlphaFoldDB" id="X1T9Q2"/>
<name>X1T9Q2_9ZZZZ</name>
<feature type="non-terminal residue" evidence="1">
    <location>
        <position position="1"/>
    </location>
</feature>
<evidence type="ECO:0000313" key="1">
    <source>
        <dbReference type="EMBL" id="GAI84285.1"/>
    </source>
</evidence>
<dbReference type="CDD" id="cd06558">
    <property type="entry name" value="crotonase-like"/>
    <property type="match status" value="1"/>
</dbReference>
<evidence type="ECO:0008006" key="2">
    <source>
        <dbReference type="Google" id="ProtNLM"/>
    </source>
</evidence>
<dbReference type="Gene3D" id="3.90.226.10">
    <property type="entry name" value="2-enoyl-CoA Hydratase, Chain A, domain 1"/>
    <property type="match status" value="1"/>
</dbReference>
<sequence length="229" mass="26658">KGLNEKLVEADNDERVKCILLKSTGSRVFSAGIDIKSKSFDENKEYFEEVKDYGRRNTQKMLIMKKPIIVQVQGTAIGYGLELIMACDLRIFADRPKEEMFFRMPEIAISIYPQTGATILPLLAFGLTFAKNILFTADEFGLEDLKRLNFPVRVFPLEKLELETKKFVKIFSKRMDSFMFLIKSTLSIMNNKFIENWFDLEDECGNIAYDKKTMKELDDFIKTLYKKYP</sequence>
<protein>
    <recommendedName>
        <fullName evidence="2">Enoyl-CoA hydratase/isomerase family protein</fullName>
    </recommendedName>
</protein>
<proteinExistence type="predicted"/>